<feature type="region of interest" description="Disordered" evidence="8">
    <location>
        <begin position="552"/>
        <end position="604"/>
    </location>
</feature>
<reference evidence="10 11" key="1">
    <citation type="submission" date="2016-07" db="EMBL/GenBank/DDBJ databases">
        <title>Pervasive Adenine N6-methylation of Active Genes in Fungi.</title>
        <authorList>
            <consortium name="DOE Joint Genome Institute"/>
            <person name="Mondo S.J."/>
            <person name="Dannebaum R.O."/>
            <person name="Kuo R.C."/>
            <person name="Labutti K."/>
            <person name="Haridas S."/>
            <person name="Kuo A."/>
            <person name="Salamov A."/>
            <person name="Ahrendt S.R."/>
            <person name="Lipzen A."/>
            <person name="Sullivan W."/>
            <person name="Andreopoulos W.B."/>
            <person name="Clum A."/>
            <person name="Lindquist E."/>
            <person name="Daum C."/>
            <person name="Ramamoorthy G.K."/>
            <person name="Gryganskyi A."/>
            <person name="Culley D."/>
            <person name="Magnuson J.K."/>
            <person name="James T.Y."/>
            <person name="O'Malley M.A."/>
            <person name="Stajich J.E."/>
            <person name="Spatafora J.W."/>
            <person name="Visel A."/>
            <person name="Grigoriev I.V."/>
        </authorList>
    </citation>
    <scope>NUCLEOTIDE SEQUENCE [LARGE SCALE GENOMIC DNA]</scope>
    <source>
        <strain evidence="10 11">NRRL 2496</strain>
    </source>
</reference>
<accession>A0A1X2HU74</accession>
<evidence type="ECO:0000313" key="11">
    <source>
        <dbReference type="Proteomes" id="UP000242180"/>
    </source>
</evidence>
<dbReference type="Pfam" id="PF04082">
    <property type="entry name" value="Fungal_trans"/>
    <property type="match status" value="1"/>
</dbReference>
<sequence>MSSLSPSLNHDTPVSDSPRHDPPVKVPKQKRLKVNRACYTCRMKKIKCDGLQPCMQCRARQRPCSFSRAGGPDMDTLEDEHELSPAGSPTATPAASSSSTPGGQSSDIKTDNSPLHQAHETGKQTTEVLDALAASWPAEGREGRWTLNESLLYPSPRSERVFRGTHIDGVIQQQLIVAYFRYHYPVFPILPKRTFYEHMDRRGPLCTPLLFNTIYAHAHANEENAASYYQRAISMLVSAMETPRISTVIALCLLSLYEPRNHPSDSSPRLYSAMASRMCLDLGLHKRSTEQLSGSEIELRKRVMWACYSLDKMHSLCRGKPWLIHSKDIEVDMPLLQPGDQVEEHETLIYFVAFIKLLQIAERCVQVDTIDAAKPMIRSFEQEQLAHHHDNELLMWLRALPSHLEWTPFPSHPNAVPTQPPNNAVVAHLHLFFNLVQLHAIRPYSSQNESSSLHQRCSTIATNITQLTCSLTGQTGFILSYMFVADAIMAAIRVHLLNCGAENLTFARHSRYMFQRSLRYLRTLASSRVIPEVGTFAMNIKTAIADADVIGSTSADQSSDTTDNQKRSNGSHEGTSRGNSYNGLLTPPSNAAKEHTPTRQAMLQQPQPSALFDESDLWQHQQNPPPQQPTSRPAYPLDILSVDNWSKAEPTIDSFIEQHQQHSNETEALHNAFLDRRPSQKASGGLLLHHSKLSYEAATAQLAALMGQIEAKERSNPALSTNRLWTPATHPPQPPPHDDTMLYSIWHQQQQQQHDHEQQQEQQQREQEQQQVQQVQTSIPTRTTVPSQSSIQPSFMNIGLGVYASAHQHHTDVIRQHYPTADARNSRPVILTHHGHVIVAGSQQQQQQQQQQRTQQSTSQ</sequence>
<keyword evidence="6" id="KW-0804">Transcription</keyword>
<evidence type="ECO:0000256" key="2">
    <source>
        <dbReference type="ARBA" id="ARBA00022723"/>
    </source>
</evidence>
<dbReference type="GO" id="GO:0003677">
    <property type="term" value="F:DNA binding"/>
    <property type="evidence" value="ECO:0007669"/>
    <property type="project" value="UniProtKB-KW"/>
</dbReference>
<dbReference type="InParanoid" id="A0A1X2HU74"/>
<feature type="compositionally biased region" description="Polar residues" evidence="8">
    <location>
        <begin position="567"/>
        <end position="589"/>
    </location>
</feature>
<feature type="domain" description="Zn(2)-C6 fungal-type" evidence="9">
    <location>
        <begin position="37"/>
        <end position="66"/>
    </location>
</feature>
<comment type="subcellular location">
    <subcellularLocation>
        <location evidence="1">Nucleus</location>
    </subcellularLocation>
</comment>
<dbReference type="InterPro" id="IPR001138">
    <property type="entry name" value="Zn2Cys6_DnaBD"/>
</dbReference>
<dbReference type="GO" id="GO:0006351">
    <property type="term" value="P:DNA-templated transcription"/>
    <property type="evidence" value="ECO:0007669"/>
    <property type="project" value="InterPro"/>
</dbReference>
<name>A0A1X2HU74_SYNRA</name>
<dbReference type="CDD" id="cd12148">
    <property type="entry name" value="fungal_TF_MHR"/>
    <property type="match status" value="1"/>
</dbReference>
<feature type="region of interest" description="Disordered" evidence="8">
    <location>
        <begin position="714"/>
        <end position="790"/>
    </location>
</feature>
<dbReference type="EMBL" id="MCGN01000001">
    <property type="protein sequence ID" value="ORZ03130.1"/>
    <property type="molecule type" value="Genomic_DNA"/>
</dbReference>
<dbReference type="STRING" id="13706.A0A1X2HU74"/>
<dbReference type="Pfam" id="PF00172">
    <property type="entry name" value="Zn_clus"/>
    <property type="match status" value="1"/>
</dbReference>
<protein>
    <submittedName>
        <fullName evidence="10">Fungal-specific transcription factor domain-domain-containing protein</fullName>
    </submittedName>
</protein>
<dbReference type="AlphaFoldDB" id="A0A1X2HU74"/>
<feature type="compositionally biased region" description="Low complexity" evidence="8">
    <location>
        <begin position="842"/>
        <end position="860"/>
    </location>
</feature>
<evidence type="ECO:0000259" key="9">
    <source>
        <dbReference type="PROSITE" id="PS50048"/>
    </source>
</evidence>
<evidence type="ECO:0000256" key="7">
    <source>
        <dbReference type="ARBA" id="ARBA00023242"/>
    </source>
</evidence>
<evidence type="ECO:0000313" key="10">
    <source>
        <dbReference type="EMBL" id="ORZ03130.1"/>
    </source>
</evidence>
<dbReference type="InterPro" id="IPR036864">
    <property type="entry name" value="Zn2-C6_fun-type_DNA-bd_sf"/>
</dbReference>
<dbReference type="PROSITE" id="PS50048">
    <property type="entry name" value="ZN2_CY6_FUNGAL_2"/>
    <property type="match status" value="1"/>
</dbReference>
<dbReference type="OrthoDB" id="4161332at2759"/>
<proteinExistence type="predicted"/>
<keyword evidence="7" id="KW-0539">Nucleus</keyword>
<dbReference type="PROSITE" id="PS00463">
    <property type="entry name" value="ZN2_CY6_FUNGAL_1"/>
    <property type="match status" value="1"/>
</dbReference>
<dbReference type="InterPro" id="IPR007219">
    <property type="entry name" value="XnlR_reg_dom"/>
</dbReference>
<dbReference type="SMART" id="SM00066">
    <property type="entry name" value="GAL4"/>
    <property type="match status" value="1"/>
</dbReference>
<dbReference type="SMART" id="SM00906">
    <property type="entry name" value="Fungal_trans"/>
    <property type="match status" value="1"/>
</dbReference>
<feature type="compositionally biased region" description="Low complexity" evidence="8">
    <location>
        <begin position="84"/>
        <end position="106"/>
    </location>
</feature>
<organism evidence="10 11">
    <name type="scientific">Syncephalastrum racemosum</name>
    <name type="common">Filamentous fungus</name>
    <dbReference type="NCBI Taxonomy" id="13706"/>
    <lineage>
        <taxon>Eukaryota</taxon>
        <taxon>Fungi</taxon>
        <taxon>Fungi incertae sedis</taxon>
        <taxon>Mucoromycota</taxon>
        <taxon>Mucoromycotina</taxon>
        <taxon>Mucoromycetes</taxon>
        <taxon>Mucorales</taxon>
        <taxon>Syncephalastraceae</taxon>
        <taxon>Syncephalastrum</taxon>
    </lineage>
</organism>
<evidence type="ECO:0000256" key="8">
    <source>
        <dbReference type="SAM" id="MobiDB-lite"/>
    </source>
</evidence>
<dbReference type="Proteomes" id="UP000242180">
    <property type="component" value="Unassembled WGS sequence"/>
</dbReference>
<dbReference type="InterPro" id="IPR051615">
    <property type="entry name" value="Transcr_Regulatory_Elem"/>
</dbReference>
<feature type="compositionally biased region" description="Basic and acidic residues" evidence="8">
    <location>
        <begin position="753"/>
        <end position="768"/>
    </location>
</feature>
<keyword evidence="5" id="KW-0238">DNA-binding</keyword>
<feature type="region of interest" description="Disordered" evidence="8">
    <location>
        <begin position="68"/>
        <end position="123"/>
    </location>
</feature>
<dbReference type="PANTHER" id="PTHR31313">
    <property type="entry name" value="TY1 ENHANCER ACTIVATOR"/>
    <property type="match status" value="1"/>
</dbReference>
<dbReference type="GO" id="GO:0008270">
    <property type="term" value="F:zinc ion binding"/>
    <property type="evidence" value="ECO:0007669"/>
    <property type="project" value="InterPro"/>
</dbReference>
<feature type="compositionally biased region" description="Polar residues" evidence="8">
    <location>
        <begin position="777"/>
        <end position="790"/>
    </location>
</feature>
<keyword evidence="11" id="KW-1185">Reference proteome</keyword>
<comment type="caution">
    <text evidence="10">The sequence shown here is derived from an EMBL/GenBank/DDBJ whole genome shotgun (WGS) entry which is preliminary data.</text>
</comment>
<feature type="region of interest" description="Disordered" evidence="8">
    <location>
        <begin position="1"/>
        <end position="29"/>
    </location>
</feature>
<feature type="compositionally biased region" description="Low complexity" evidence="8">
    <location>
        <begin position="552"/>
        <end position="562"/>
    </location>
</feature>
<dbReference type="CDD" id="cd00067">
    <property type="entry name" value="GAL4"/>
    <property type="match status" value="1"/>
</dbReference>
<feature type="region of interest" description="Disordered" evidence="8">
    <location>
        <begin position="840"/>
        <end position="860"/>
    </location>
</feature>
<keyword evidence="4" id="KW-0805">Transcription regulation</keyword>
<evidence type="ECO:0000256" key="5">
    <source>
        <dbReference type="ARBA" id="ARBA00023125"/>
    </source>
</evidence>
<feature type="compositionally biased region" description="Polar residues" evidence="8">
    <location>
        <begin position="1"/>
        <end position="15"/>
    </location>
</feature>
<evidence type="ECO:0000256" key="3">
    <source>
        <dbReference type="ARBA" id="ARBA00022833"/>
    </source>
</evidence>
<keyword evidence="3" id="KW-0862">Zinc</keyword>
<evidence type="ECO:0000256" key="4">
    <source>
        <dbReference type="ARBA" id="ARBA00023015"/>
    </source>
</evidence>
<dbReference type="GO" id="GO:0005634">
    <property type="term" value="C:nucleus"/>
    <property type="evidence" value="ECO:0007669"/>
    <property type="project" value="UniProtKB-SubCell"/>
</dbReference>
<evidence type="ECO:0000256" key="6">
    <source>
        <dbReference type="ARBA" id="ARBA00023163"/>
    </source>
</evidence>
<dbReference type="Gene3D" id="4.10.240.10">
    <property type="entry name" value="Zn(2)-C6 fungal-type DNA-binding domain"/>
    <property type="match status" value="1"/>
</dbReference>
<evidence type="ECO:0000256" key="1">
    <source>
        <dbReference type="ARBA" id="ARBA00004123"/>
    </source>
</evidence>
<keyword evidence="2" id="KW-0479">Metal-binding</keyword>
<dbReference type="GO" id="GO:0000981">
    <property type="term" value="F:DNA-binding transcription factor activity, RNA polymerase II-specific"/>
    <property type="evidence" value="ECO:0007669"/>
    <property type="project" value="InterPro"/>
</dbReference>
<dbReference type="PANTHER" id="PTHR31313:SF81">
    <property type="entry name" value="TY1 ENHANCER ACTIVATOR"/>
    <property type="match status" value="1"/>
</dbReference>
<dbReference type="SUPFAM" id="SSF57701">
    <property type="entry name" value="Zn2/Cys6 DNA-binding domain"/>
    <property type="match status" value="1"/>
</dbReference>
<dbReference type="OMA" id="HYSHEDA"/>
<gene>
    <name evidence="10" type="ORF">BCR43DRAFT_482798</name>
</gene>